<evidence type="ECO:0000313" key="2">
    <source>
        <dbReference type="EMBL" id="AIW62632.1"/>
    </source>
</evidence>
<proteinExistence type="evidence at transcript level"/>
<feature type="compositionally biased region" description="Polar residues" evidence="1">
    <location>
        <begin position="1"/>
        <end position="15"/>
    </location>
</feature>
<reference evidence="2" key="2">
    <citation type="journal article" date="2014" name="J. Proteome Res.">
        <title>Spit and venom from scytodes spiders: a diverse and distinct cocktail.</title>
        <authorList>
            <person name="Zobel-Thropp P.A."/>
            <person name="Correa S.M."/>
            <person name="Garb J.E."/>
            <person name="Binford G.J."/>
        </authorList>
    </citation>
    <scope>NUCLEOTIDE SEQUENCE</scope>
    <source>
        <tissue evidence="2">Venom gland</tissue>
    </source>
</reference>
<reference evidence="2" key="1">
    <citation type="submission" date="2013-11" db="EMBL/GenBank/DDBJ databases">
        <authorList>
            <person name="Thropp P.A."/>
            <person name="Correa S.M."/>
            <person name="Garb J.E."/>
            <person name="Binford G.J."/>
        </authorList>
    </citation>
    <scope>NUCLEOTIDE SEQUENCE</scope>
    <source>
        <tissue evidence="2">Venom gland</tissue>
    </source>
</reference>
<organism evidence="2">
    <name type="scientific">Scytodes thoracica</name>
    <name type="common">Spitting spider</name>
    <name type="synonym">Aranea thoracica</name>
    <dbReference type="NCBI Taxonomy" id="1112478"/>
    <lineage>
        <taxon>Eukaryota</taxon>
        <taxon>Metazoa</taxon>
        <taxon>Ecdysozoa</taxon>
        <taxon>Arthropoda</taxon>
        <taxon>Chelicerata</taxon>
        <taxon>Arachnida</taxon>
        <taxon>Araneae</taxon>
        <taxon>Araneomorphae</taxon>
        <taxon>Haplogynae</taxon>
        <taxon>Scytodoidea</taxon>
        <taxon>Scytodidae</taxon>
        <taxon>Scytodes</taxon>
    </lineage>
</organism>
<sequence>MDDTVVNISTEVSDSSIKEVPVSSDIIDNCHSDQTDLHPSEDNHSTLDNSNDVTHSTSDASNPALDSLFDSTAAQVPLAS</sequence>
<feature type="region of interest" description="Disordered" evidence="1">
    <location>
        <begin position="1"/>
        <end position="66"/>
    </location>
</feature>
<name>A0A0A0V642_SCYTH</name>
<dbReference type="AlphaFoldDB" id="A0A0A0V642"/>
<feature type="compositionally biased region" description="Basic and acidic residues" evidence="1">
    <location>
        <begin position="28"/>
        <end position="45"/>
    </location>
</feature>
<accession>A0A0A0V642</accession>
<feature type="compositionally biased region" description="Polar residues" evidence="1">
    <location>
        <begin position="46"/>
        <end position="61"/>
    </location>
</feature>
<protein>
    <submittedName>
        <fullName evidence="2">Uncharacterized protein</fullName>
    </submittedName>
</protein>
<dbReference type="EMBL" id="KF860730">
    <property type="protein sequence ID" value="AIW62632.1"/>
    <property type="molecule type" value="mRNA"/>
</dbReference>
<evidence type="ECO:0000256" key="1">
    <source>
        <dbReference type="SAM" id="MobiDB-lite"/>
    </source>
</evidence>